<accession>A0A6J6LQK8</accession>
<protein>
    <submittedName>
        <fullName evidence="3">Unannotated protein</fullName>
    </submittedName>
</protein>
<dbReference type="CDD" id="cd05233">
    <property type="entry name" value="SDR_c"/>
    <property type="match status" value="1"/>
</dbReference>
<dbReference type="SUPFAM" id="SSF51735">
    <property type="entry name" value="NAD(P)-binding Rossmann-fold domains"/>
    <property type="match status" value="1"/>
</dbReference>
<evidence type="ECO:0000313" key="3">
    <source>
        <dbReference type="EMBL" id="CAB4663942.1"/>
    </source>
</evidence>
<gene>
    <name evidence="3" type="ORF">UFOPK2310_00240</name>
</gene>
<dbReference type="EMBL" id="CAEZWW010000015">
    <property type="protein sequence ID" value="CAB4663942.1"/>
    <property type="molecule type" value="Genomic_DNA"/>
</dbReference>
<dbReference type="Gene3D" id="3.40.50.720">
    <property type="entry name" value="NAD(P)-binding Rossmann-like Domain"/>
    <property type="match status" value="1"/>
</dbReference>
<dbReference type="GO" id="GO:0016491">
    <property type="term" value="F:oxidoreductase activity"/>
    <property type="evidence" value="ECO:0007669"/>
    <property type="project" value="UniProtKB-KW"/>
</dbReference>
<organism evidence="3">
    <name type="scientific">freshwater metagenome</name>
    <dbReference type="NCBI Taxonomy" id="449393"/>
    <lineage>
        <taxon>unclassified sequences</taxon>
        <taxon>metagenomes</taxon>
        <taxon>ecological metagenomes</taxon>
    </lineage>
</organism>
<dbReference type="PANTHER" id="PTHR24321">
    <property type="entry name" value="DEHYDROGENASES, SHORT CHAIN"/>
    <property type="match status" value="1"/>
</dbReference>
<name>A0A6J6LQK8_9ZZZZ</name>
<dbReference type="InterPro" id="IPR002347">
    <property type="entry name" value="SDR_fam"/>
</dbReference>
<dbReference type="PRINTS" id="PR00080">
    <property type="entry name" value="SDRFAMILY"/>
</dbReference>
<dbReference type="PANTHER" id="PTHR24321:SF8">
    <property type="entry name" value="ESTRADIOL 17-BETA-DEHYDROGENASE 8-RELATED"/>
    <property type="match status" value="1"/>
</dbReference>
<keyword evidence="2" id="KW-0560">Oxidoreductase</keyword>
<evidence type="ECO:0000256" key="2">
    <source>
        <dbReference type="ARBA" id="ARBA00023002"/>
    </source>
</evidence>
<dbReference type="AlphaFoldDB" id="A0A6J6LQK8"/>
<proteinExistence type="inferred from homology"/>
<dbReference type="Pfam" id="PF13561">
    <property type="entry name" value="adh_short_C2"/>
    <property type="match status" value="1"/>
</dbReference>
<evidence type="ECO:0000256" key="1">
    <source>
        <dbReference type="ARBA" id="ARBA00006484"/>
    </source>
</evidence>
<dbReference type="InterPro" id="IPR036291">
    <property type="entry name" value="NAD(P)-bd_dom_sf"/>
</dbReference>
<dbReference type="FunFam" id="3.40.50.720:FF:000084">
    <property type="entry name" value="Short-chain dehydrogenase reductase"/>
    <property type="match status" value="1"/>
</dbReference>
<sequence length="259" mass="27413">MNAGRFSGKIVFVTGAASGIGKEIARQFLDEGATVVGGDISEENLAIAQAEFGEQFTPAIVNVTLENNVEDAIGLAMSKFGRLDIAVNNAGVSRGAPIIDLEESAWDFTVDTVLKGVFLSTKHEARAMKDNKDGGVIVNIASLNAHVPMHTGSGYASAKAGVEMFTKSSALELAKYGIRVNAVLPGLIDTPLTQRRITNLPLMEVWMTRIPLGRAGLPADVAEPTLFLASDAARYITGTSLVVDGGWEITGYPDLSKFT</sequence>
<reference evidence="3" key="1">
    <citation type="submission" date="2020-05" db="EMBL/GenBank/DDBJ databases">
        <authorList>
            <person name="Chiriac C."/>
            <person name="Salcher M."/>
            <person name="Ghai R."/>
            <person name="Kavagutti S V."/>
        </authorList>
    </citation>
    <scope>NUCLEOTIDE SEQUENCE</scope>
</reference>
<comment type="similarity">
    <text evidence="1">Belongs to the short-chain dehydrogenases/reductases (SDR) family.</text>
</comment>
<dbReference type="PRINTS" id="PR00081">
    <property type="entry name" value="GDHRDH"/>
</dbReference>